<dbReference type="EMBL" id="LAZR01000003">
    <property type="protein sequence ID" value="KKO11218.1"/>
    <property type="molecule type" value="Genomic_DNA"/>
</dbReference>
<dbReference type="Gene3D" id="3.90.1150.10">
    <property type="entry name" value="Aspartate Aminotransferase, domain 1"/>
    <property type="match status" value="1"/>
</dbReference>
<dbReference type="PANTHER" id="PTHR30244:SF34">
    <property type="entry name" value="DTDP-4-AMINO-4,6-DIDEOXYGALACTOSE TRANSAMINASE"/>
    <property type="match status" value="1"/>
</dbReference>
<reference evidence="1" key="1">
    <citation type="journal article" date="2015" name="Nature">
        <title>Complex archaea that bridge the gap between prokaryotes and eukaryotes.</title>
        <authorList>
            <person name="Spang A."/>
            <person name="Saw J.H."/>
            <person name="Jorgensen S.L."/>
            <person name="Zaremba-Niedzwiedzka K."/>
            <person name="Martijn J."/>
            <person name="Lind A.E."/>
            <person name="van Eijk R."/>
            <person name="Schleper C."/>
            <person name="Guy L."/>
            <person name="Ettema T.J."/>
        </authorList>
    </citation>
    <scope>NUCLEOTIDE SEQUENCE</scope>
</reference>
<sequence length="434" mass="46615">MADKLAILGGPKAMTVPWPDNGTIGPDEIAAATRTVASGQISDCGRGETVAAMEDAFAARFAARHALSFSSGTASIHGALFAAGVRPGTEVLTANQTWASAITAIFHAGGTPVFCDVARDSFHIDPAELQRKCGPDTRAVIVTHLWGIPADMDPILKAARLLNLKVIEDCSHAHGAEYKGTPVGTLGDIGCFSLQGSKAIVAGEGGILVTNSRRLYQRAMIPGHHDMRLSVELVSPDLKPFAECGGYWKYRISPVGAAIATVQLGRMDELNGNRQGNFDILHRRLRKTAALLTWPKLNRGSRRGWYGTPALYEDLHGRVSRDLFAAACAAEGLYVGRAYSNWYRTPVFQDLKLMSQLWTVEHPNGVKYTPLGEGALPNDESVRQRLLVFPIPPLAAPEFMTQVAGTVEKVAANMASLSRFGAEHKSKGVPGCAY</sequence>
<proteinExistence type="predicted"/>
<dbReference type="PANTHER" id="PTHR30244">
    <property type="entry name" value="TRANSAMINASE"/>
    <property type="match status" value="1"/>
</dbReference>
<dbReference type="PIRSF" id="PIRSF000390">
    <property type="entry name" value="PLP_StrS"/>
    <property type="match status" value="1"/>
</dbReference>
<dbReference type="GO" id="GO:0008483">
    <property type="term" value="F:transaminase activity"/>
    <property type="evidence" value="ECO:0007669"/>
    <property type="project" value="TreeGrafter"/>
</dbReference>
<dbReference type="GO" id="GO:0030170">
    <property type="term" value="F:pyridoxal phosphate binding"/>
    <property type="evidence" value="ECO:0007669"/>
    <property type="project" value="TreeGrafter"/>
</dbReference>
<dbReference type="InterPro" id="IPR015424">
    <property type="entry name" value="PyrdxlP-dep_Trfase"/>
</dbReference>
<name>A0A0F9WFE7_9ZZZZ</name>
<dbReference type="Gene3D" id="3.40.640.10">
    <property type="entry name" value="Type I PLP-dependent aspartate aminotransferase-like (Major domain)"/>
    <property type="match status" value="1"/>
</dbReference>
<dbReference type="GO" id="GO:0000271">
    <property type="term" value="P:polysaccharide biosynthetic process"/>
    <property type="evidence" value="ECO:0007669"/>
    <property type="project" value="TreeGrafter"/>
</dbReference>
<dbReference type="InterPro" id="IPR015421">
    <property type="entry name" value="PyrdxlP-dep_Trfase_major"/>
</dbReference>
<accession>A0A0F9WFE7</accession>
<organism evidence="1">
    <name type="scientific">marine sediment metagenome</name>
    <dbReference type="NCBI Taxonomy" id="412755"/>
    <lineage>
        <taxon>unclassified sequences</taxon>
        <taxon>metagenomes</taxon>
        <taxon>ecological metagenomes</taxon>
    </lineage>
</organism>
<protein>
    <recommendedName>
        <fullName evidence="2">DegT/DnrJ/EryC1/StrS family aminotransferase</fullName>
    </recommendedName>
</protein>
<dbReference type="InterPro" id="IPR000653">
    <property type="entry name" value="DegT/StrS_aminotransferase"/>
</dbReference>
<dbReference type="InterPro" id="IPR015422">
    <property type="entry name" value="PyrdxlP-dep_Trfase_small"/>
</dbReference>
<dbReference type="AlphaFoldDB" id="A0A0F9WFE7"/>
<evidence type="ECO:0000313" key="1">
    <source>
        <dbReference type="EMBL" id="KKO11218.1"/>
    </source>
</evidence>
<evidence type="ECO:0008006" key="2">
    <source>
        <dbReference type="Google" id="ProtNLM"/>
    </source>
</evidence>
<comment type="caution">
    <text evidence="1">The sequence shown here is derived from an EMBL/GenBank/DDBJ whole genome shotgun (WGS) entry which is preliminary data.</text>
</comment>
<gene>
    <name evidence="1" type="ORF">LCGC14_0016940</name>
</gene>
<dbReference type="Pfam" id="PF01041">
    <property type="entry name" value="DegT_DnrJ_EryC1"/>
    <property type="match status" value="1"/>
</dbReference>
<dbReference type="SUPFAM" id="SSF53383">
    <property type="entry name" value="PLP-dependent transferases"/>
    <property type="match status" value="1"/>
</dbReference>